<feature type="region of interest" description="Disordered" evidence="1">
    <location>
        <begin position="21"/>
        <end position="56"/>
    </location>
</feature>
<proteinExistence type="predicted"/>
<feature type="signal peptide" evidence="2">
    <location>
        <begin position="1"/>
        <end position="21"/>
    </location>
</feature>
<reference evidence="3" key="1">
    <citation type="submission" date="2021-06" db="EMBL/GenBank/DDBJ databases">
        <title>44 bacteria genomes isolated from Dapeng, Shenzhen.</title>
        <authorList>
            <person name="Zheng W."/>
            <person name="Yu S."/>
            <person name="Huang Y."/>
        </authorList>
    </citation>
    <scope>NUCLEOTIDE SEQUENCE</scope>
    <source>
        <strain evidence="3">DP5N28-2</strain>
    </source>
</reference>
<organism evidence="3 4">
    <name type="scientific">Membranihabitans marinus</name>
    <dbReference type="NCBI Taxonomy" id="1227546"/>
    <lineage>
        <taxon>Bacteria</taxon>
        <taxon>Pseudomonadati</taxon>
        <taxon>Bacteroidota</taxon>
        <taxon>Saprospiria</taxon>
        <taxon>Saprospirales</taxon>
        <taxon>Saprospiraceae</taxon>
        <taxon>Membranihabitans</taxon>
    </lineage>
</organism>
<evidence type="ECO:0000256" key="2">
    <source>
        <dbReference type="SAM" id="SignalP"/>
    </source>
</evidence>
<sequence length="166" mass="19093">MKYFLPILILMLTVWSCQSNSNTDENHGTHQEMSHEKNDMASHSDDHDHDAMHDTSLKLNDGKKWQLDAPTRKNADHIKSVTAQFQDSKATTLADFKDYGNDIQEGLNQMIRECTMTGADDEALHQWFFPIMGNTSQIAKTDDLETAKHSSHEIIERVHELDQYFE</sequence>
<dbReference type="AlphaFoldDB" id="A0A953HR06"/>
<dbReference type="Proteomes" id="UP000753961">
    <property type="component" value="Unassembled WGS sequence"/>
</dbReference>
<name>A0A953HR06_9BACT</name>
<protein>
    <submittedName>
        <fullName evidence="3">Uncharacterized protein</fullName>
    </submittedName>
</protein>
<dbReference type="EMBL" id="JAHVHU010000002">
    <property type="protein sequence ID" value="MBY5956795.1"/>
    <property type="molecule type" value="Genomic_DNA"/>
</dbReference>
<evidence type="ECO:0000313" key="3">
    <source>
        <dbReference type="EMBL" id="MBY5956795.1"/>
    </source>
</evidence>
<comment type="caution">
    <text evidence="3">The sequence shown here is derived from an EMBL/GenBank/DDBJ whole genome shotgun (WGS) entry which is preliminary data.</text>
</comment>
<dbReference type="RefSeq" id="WP_222578315.1">
    <property type="nucleotide sequence ID" value="NZ_JAHVHU010000002.1"/>
</dbReference>
<gene>
    <name evidence="3" type="ORF">KUV50_01515</name>
</gene>
<accession>A0A953HR06</accession>
<feature type="compositionally biased region" description="Basic and acidic residues" evidence="1">
    <location>
        <begin position="24"/>
        <end position="56"/>
    </location>
</feature>
<evidence type="ECO:0000256" key="1">
    <source>
        <dbReference type="SAM" id="MobiDB-lite"/>
    </source>
</evidence>
<feature type="chain" id="PRO_5037329559" evidence="2">
    <location>
        <begin position="22"/>
        <end position="166"/>
    </location>
</feature>
<keyword evidence="4" id="KW-1185">Reference proteome</keyword>
<evidence type="ECO:0000313" key="4">
    <source>
        <dbReference type="Proteomes" id="UP000753961"/>
    </source>
</evidence>
<keyword evidence="2" id="KW-0732">Signal</keyword>